<dbReference type="GO" id="GO:0043546">
    <property type="term" value="F:molybdopterin cofactor binding"/>
    <property type="evidence" value="ECO:0007669"/>
    <property type="project" value="InterPro"/>
</dbReference>
<evidence type="ECO:0000256" key="3">
    <source>
        <dbReference type="ARBA" id="ARBA00022729"/>
    </source>
</evidence>
<evidence type="ECO:0000256" key="4">
    <source>
        <dbReference type="ARBA" id="ARBA00023002"/>
    </source>
</evidence>
<evidence type="ECO:0000313" key="8">
    <source>
        <dbReference type="EMBL" id="MBS6941208.1"/>
    </source>
</evidence>
<dbReference type="Pfam" id="PF01568">
    <property type="entry name" value="Molydop_binding"/>
    <property type="match status" value="1"/>
</dbReference>
<reference evidence="8" key="1">
    <citation type="submission" date="2021-02" db="EMBL/GenBank/DDBJ databases">
        <title>Infant gut strain persistence is associated with maternal origin, phylogeny, and functional potential including surface adhesion and iron acquisition.</title>
        <authorList>
            <person name="Lou Y.C."/>
        </authorList>
    </citation>
    <scope>NUCLEOTIDE SEQUENCE</scope>
    <source>
        <strain evidence="8">L2_039_000G1_dasL2_039_000G1_concoct_11</strain>
    </source>
</reference>
<keyword evidence="2" id="KW-0479">Metal-binding</keyword>
<keyword evidence="6" id="KW-0411">Iron-sulfur</keyword>
<dbReference type="InterPro" id="IPR006657">
    <property type="entry name" value="MoPterin_dinucl-bd_dom"/>
</dbReference>
<proteinExistence type="inferred from homology"/>
<name>A0A943YYN3_9ACTN</name>
<organism evidence="8 9">
    <name type="scientific">Slackia piriformis</name>
    <dbReference type="NCBI Taxonomy" id="626934"/>
    <lineage>
        <taxon>Bacteria</taxon>
        <taxon>Bacillati</taxon>
        <taxon>Actinomycetota</taxon>
        <taxon>Coriobacteriia</taxon>
        <taxon>Eggerthellales</taxon>
        <taxon>Eggerthellaceae</taxon>
        <taxon>Slackia</taxon>
    </lineage>
</organism>
<dbReference type="SUPFAM" id="SSF50692">
    <property type="entry name" value="ADC-like"/>
    <property type="match status" value="1"/>
</dbReference>
<feature type="domain" description="4Fe-4S Mo/W bis-MGD-type" evidence="7">
    <location>
        <begin position="54"/>
        <end position="111"/>
    </location>
</feature>
<dbReference type="InterPro" id="IPR009010">
    <property type="entry name" value="Asp_de-COase-like_dom_sf"/>
</dbReference>
<evidence type="ECO:0000259" key="7">
    <source>
        <dbReference type="PROSITE" id="PS51669"/>
    </source>
</evidence>
<evidence type="ECO:0000256" key="5">
    <source>
        <dbReference type="ARBA" id="ARBA00023004"/>
    </source>
</evidence>
<dbReference type="Pfam" id="PF04879">
    <property type="entry name" value="Molybdop_Fe4S4"/>
    <property type="match status" value="1"/>
</dbReference>
<dbReference type="InterPro" id="IPR006311">
    <property type="entry name" value="TAT_signal"/>
</dbReference>
<accession>A0A943YYN3</accession>
<keyword evidence="3" id="KW-0732">Signal</keyword>
<dbReference type="Gene3D" id="3.30.200.210">
    <property type="match status" value="1"/>
</dbReference>
<sequence>MQTEGKGVLGASLKRRSFLKASAAAVAAGAALQTPGMLTKAYAGEHEEAAGPEEIITPGTCRGGCGAGCQMNVHVRDGKIVKTSRRQQTDKNVTRVCNKGVTHALRVYGEDRIKYPMKRIGERGEGKWEQISWDEAIDTIVSKWKEVAEKHGPAANAFLAGSGNISPDSHHGKRLRAAMGATMLDAAQDRVFYAAMPPIVGNAKGQGGCGRWDYFNAKHLILWGYNPAESDSQNFHWILQAQTDHGTDVINIDPNYATSVSKADRWVPIRPSTDGALALGVANVLVEEGLVDEEFVRSKTCGPLLVKDSDGKYLRLSDLGRAQAETPEDKPVAAGEDGTIDTLDNLAAPALQGTREVEGHAVKTAYELLLERVSEWTLEKTSELCDVPVDTIVELAHIMVDGPVSMNIGLGLDHVTNGMGTFNAIMALCMLAGQFCKLGNTGKGFFRGEIAAGWMPYALANPKGAPGGPTFYSPALLNCMDSGKYGDIDINIKTLYIWDHNLFGTQVGGVKWRKFFEDVELLVVADVVMTSTAEYADIVLPVCHYFECESASGDDTRYVFYSAKAAEPLYESKSDFEIFKTFFEKMGLQEYDFETLDDLYDAVFDNPVAKANNLTWQRVKEEGAVLTFKPDQRVFGEEGKFDTPTGRLEFYHENIVLDTDYGQEVDFEKERLPYWEPPMEAWEDNPLFEQYPLLFTSERNKFKIHTQYTRVPWLLELEDEPYVYANPADCKARGIEDNDYVRIFNDRGTCTLRVQYNEGTRPGMVVIDHGWDQNQFVEGFYCDLLGHNVTPTVANSYYFDTLIQMEKADI</sequence>
<dbReference type="PANTHER" id="PTHR43742">
    <property type="entry name" value="TRIMETHYLAMINE-N-OXIDE REDUCTASE"/>
    <property type="match status" value="1"/>
</dbReference>
<dbReference type="EMBL" id="JAGZSV010000135">
    <property type="protein sequence ID" value="MBS6941208.1"/>
    <property type="molecule type" value="Genomic_DNA"/>
</dbReference>
<dbReference type="InterPro" id="IPR006963">
    <property type="entry name" value="Mopterin_OxRdtase_4Fe-4S_dom"/>
</dbReference>
<dbReference type="SUPFAM" id="SSF53706">
    <property type="entry name" value="Formate dehydrogenase/DMSO reductase, domains 1-3"/>
    <property type="match status" value="1"/>
</dbReference>
<dbReference type="SMART" id="SM00926">
    <property type="entry name" value="Molybdop_Fe4S4"/>
    <property type="match status" value="1"/>
</dbReference>
<comment type="similarity">
    <text evidence="1">Belongs to the prokaryotic molybdopterin-containing oxidoreductase family.</text>
</comment>
<dbReference type="PROSITE" id="PS51669">
    <property type="entry name" value="4FE4S_MOW_BIS_MGD"/>
    <property type="match status" value="1"/>
</dbReference>
<evidence type="ECO:0000256" key="1">
    <source>
        <dbReference type="ARBA" id="ARBA00010312"/>
    </source>
</evidence>
<protein>
    <submittedName>
        <fullName evidence="8">Molybdopterin-dependent oxidoreductase</fullName>
    </submittedName>
</protein>
<gene>
    <name evidence="8" type="ORF">KH142_07010</name>
</gene>
<keyword evidence="5" id="KW-0408">Iron</keyword>
<dbReference type="PROSITE" id="PS51318">
    <property type="entry name" value="TAT"/>
    <property type="match status" value="1"/>
</dbReference>
<dbReference type="PANTHER" id="PTHR43742:SF6">
    <property type="entry name" value="OXIDOREDUCTASE YYAE-RELATED"/>
    <property type="match status" value="1"/>
</dbReference>
<dbReference type="Proteomes" id="UP000727506">
    <property type="component" value="Unassembled WGS sequence"/>
</dbReference>
<keyword evidence="4" id="KW-0560">Oxidoreductase</keyword>
<dbReference type="Pfam" id="PF00384">
    <property type="entry name" value="Molybdopterin"/>
    <property type="match status" value="1"/>
</dbReference>
<dbReference type="GO" id="GO:0016491">
    <property type="term" value="F:oxidoreductase activity"/>
    <property type="evidence" value="ECO:0007669"/>
    <property type="project" value="UniProtKB-KW"/>
</dbReference>
<dbReference type="InterPro" id="IPR050612">
    <property type="entry name" value="Prok_Mopterin_Oxidored"/>
</dbReference>
<dbReference type="AlphaFoldDB" id="A0A943YYN3"/>
<comment type="caution">
    <text evidence="8">The sequence shown here is derived from an EMBL/GenBank/DDBJ whole genome shotgun (WGS) entry which is preliminary data.</text>
</comment>
<evidence type="ECO:0000313" key="9">
    <source>
        <dbReference type="Proteomes" id="UP000727506"/>
    </source>
</evidence>
<dbReference type="Gene3D" id="2.40.40.20">
    <property type="match status" value="1"/>
</dbReference>
<evidence type="ECO:0000256" key="6">
    <source>
        <dbReference type="ARBA" id="ARBA00023014"/>
    </source>
</evidence>
<dbReference type="Gene3D" id="3.40.228.10">
    <property type="entry name" value="Dimethylsulfoxide Reductase, domain 2"/>
    <property type="match status" value="1"/>
</dbReference>
<dbReference type="InterPro" id="IPR006656">
    <property type="entry name" value="Mopterin_OxRdtase"/>
</dbReference>
<dbReference type="InterPro" id="IPR019546">
    <property type="entry name" value="TAT_signal_bac_arc"/>
</dbReference>
<dbReference type="NCBIfam" id="TIGR01409">
    <property type="entry name" value="TAT_signal_seq"/>
    <property type="match status" value="1"/>
</dbReference>
<dbReference type="Gene3D" id="3.40.50.740">
    <property type="match status" value="1"/>
</dbReference>
<dbReference type="GO" id="GO:0046872">
    <property type="term" value="F:metal ion binding"/>
    <property type="evidence" value="ECO:0007669"/>
    <property type="project" value="UniProtKB-KW"/>
</dbReference>
<dbReference type="GO" id="GO:0051536">
    <property type="term" value="F:iron-sulfur cluster binding"/>
    <property type="evidence" value="ECO:0007669"/>
    <property type="project" value="UniProtKB-KW"/>
</dbReference>
<evidence type="ECO:0000256" key="2">
    <source>
        <dbReference type="ARBA" id="ARBA00022723"/>
    </source>
</evidence>